<dbReference type="GO" id="GO:0048259">
    <property type="term" value="P:regulation of receptor-mediated endocytosis"/>
    <property type="evidence" value="ECO:0007669"/>
    <property type="project" value="TreeGrafter"/>
</dbReference>
<evidence type="ECO:0000259" key="3">
    <source>
        <dbReference type="Pfam" id="PF06401"/>
    </source>
</evidence>
<evidence type="ECO:0000313" key="4">
    <source>
        <dbReference type="EMBL" id="KAK2173729.1"/>
    </source>
</evidence>
<sequence>MNKINLFWEKARKKLKPDILADLYAELKIQDKLEIDAKRKKAEGFDENGEHAAMIRNRLHGLLNRFGVEHNEIPEGKHDKSDENAVWLKDPADVHREGLKLDKKLGKLWKKAQKTGFTDDELATLKTEFLHHQQKLNEFDELRNELNAMEDISENSLERFKDGGDTVESVKAKNTDLKRQYYSLQDDYKKLEKKFSSEDETILFQHPKVIELWVSAKQSNFSERELASFKEELKHFEHKLNKHEVFRKEADIAAGNLKKTNLGMSSEQHKLQVKVKEYGRKIKKLHTELKMRISDVLMTHNEL</sequence>
<evidence type="ECO:0008006" key="6">
    <source>
        <dbReference type="Google" id="ProtNLM"/>
    </source>
</evidence>
<dbReference type="AlphaFoldDB" id="A0AAD9KMA0"/>
<comment type="caution">
    <text evidence="4">The sequence shown here is derived from an EMBL/GenBank/DDBJ whole genome shotgun (WGS) entry which is preliminary data.</text>
</comment>
<reference evidence="4" key="1">
    <citation type="journal article" date="2023" name="Mol. Biol. Evol.">
        <title>Third-Generation Sequencing Reveals the Adaptive Role of the Epigenome in Three Deep-Sea Polychaetes.</title>
        <authorList>
            <person name="Perez M."/>
            <person name="Aroh O."/>
            <person name="Sun Y."/>
            <person name="Lan Y."/>
            <person name="Juniper S.K."/>
            <person name="Young C.R."/>
            <person name="Angers B."/>
            <person name="Qian P.Y."/>
        </authorList>
    </citation>
    <scope>NUCLEOTIDE SEQUENCE</scope>
    <source>
        <strain evidence="4">R07B-5</strain>
    </source>
</reference>
<dbReference type="PANTHER" id="PTHR16560">
    <property type="entry name" value="ALPHA-2-MACROGLOBULIN RECEPTOR-ASSOCIATED PROTEIN"/>
    <property type="match status" value="1"/>
</dbReference>
<proteinExistence type="predicted"/>
<gene>
    <name evidence="4" type="ORF">NP493_851g01037</name>
</gene>
<name>A0AAD9KMA0_RIDPI</name>
<dbReference type="Gene3D" id="1.20.81.10">
    <property type="entry name" value="RAP domain"/>
    <property type="match status" value="3"/>
</dbReference>
<accession>A0AAD9KMA0</accession>
<dbReference type="GO" id="GO:0048019">
    <property type="term" value="F:receptor antagonist activity"/>
    <property type="evidence" value="ECO:0007669"/>
    <property type="project" value="InterPro"/>
</dbReference>
<evidence type="ECO:0000259" key="2">
    <source>
        <dbReference type="Pfam" id="PF06400"/>
    </source>
</evidence>
<dbReference type="InterPro" id="IPR036744">
    <property type="entry name" value="RAP_sf"/>
</dbReference>
<dbReference type="InterPro" id="IPR010483">
    <property type="entry name" value="Alpha_2_MRAP_C"/>
</dbReference>
<dbReference type="InterPro" id="IPR038003">
    <property type="entry name" value="A2-macroglobuin_RAP"/>
</dbReference>
<dbReference type="InterPro" id="IPR009066">
    <property type="entry name" value="MG_RAP_rcpt_1"/>
</dbReference>
<dbReference type="GO" id="GO:0050750">
    <property type="term" value="F:low-density lipoprotein particle receptor binding"/>
    <property type="evidence" value="ECO:0007669"/>
    <property type="project" value="InterPro"/>
</dbReference>
<dbReference type="GO" id="GO:0005783">
    <property type="term" value="C:endoplasmic reticulum"/>
    <property type="evidence" value="ECO:0007669"/>
    <property type="project" value="InterPro"/>
</dbReference>
<dbReference type="SUPFAM" id="SSF47045">
    <property type="entry name" value="RAP domain-like"/>
    <property type="match status" value="3"/>
</dbReference>
<dbReference type="PANTHER" id="PTHR16560:SF2">
    <property type="entry name" value="ALPHA-2-MACROGLOBULIN RECEPTOR-ASSOCIATED PROTEIN"/>
    <property type="match status" value="1"/>
</dbReference>
<dbReference type="Pfam" id="PF06400">
    <property type="entry name" value="Alpha-2-MRAP_N"/>
    <property type="match status" value="1"/>
</dbReference>
<feature type="domain" description="Alpha-2-macroglobulin receptor-associated protein" evidence="2">
    <location>
        <begin position="1"/>
        <end position="71"/>
    </location>
</feature>
<dbReference type="Pfam" id="PF06401">
    <property type="entry name" value="Alpha-2-MRAP_C"/>
    <property type="match status" value="1"/>
</dbReference>
<dbReference type="Proteomes" id="UP001209878">
    <property type="component" value="Unassembled WGS sequence"/>
</dbReference>
<feature type="domain" description="Alpha-2-macroglobulin RAP C-terminal" evidence="3">
    <location>
        <begin position="102"/>
        <end position="303"/>
    </location>
</feature>
<feature type="coiled-coil region" evidence="1">
    <location>
        <begin position="132"/>
        <end position="194"/>
    </location>
</feature>
<dbReference type="EMBL" id="JAODUO010000852">
    <property type="protein sequence ID" value="KAK2173729.1"/>
    <property type="molecule type" value="Genomic_DNA"/>
</dbReference>
<evidence type="ECO:0000313" key="5">
    <source>
        <dbReference type="Proteomes" id="UP001209878"/>
    </source>
</evidence>
<keyword evidence="5" id="KW-1185">Reference proteome</keyword>
<evidence type="ECO:0000256" key="1">
    <source>
        <dbReference type="SAM" id="Coils"/>
    </source>
</evidence>
<dbReference type="GO" id="GO:0008201">
    <property type="term" value="F:heparin binding"/>
    <property type="evidence" value="ECO:0007669"/>
    <property type="project" value="InterPro"/>
</dbReference>
<protein>
    <recommendedName>
        <fullName evidence="6">Alpha-2-macroglobulin receptor-associated protein</fullName>
    </recommendedName>
</protein>
<keyword evidence="1" id="KW-0175">Coiled coil</keyword>
<organism evidence="4 5">
    <name type="scientific">Ridgeia piscesae</name>
    <name type="common">Tubeworm</name>
    <dbReference type="NCBI Taxonomy" id="27915"/>
    <lineage>
        <taxon>Eukaryota</taxon>
        <taxon>Metazoa</taxon>
        <taxon>Spiralia</taxon>
        <taxon>Lophotrochozoa</taxon>
        <taxon>Annelida</taxon>
        <taxon>Polychaeta</taxon>
        <taxon>Sedentaria</taxon>
        <taxon>Canalipalpata</taxon>
        <taxon>Sabellida</taxon>
        <taxon>Siboglinidae</taxon>
        <taxon>Ridgeia</taxon>
    </lineage>
</organism>